<comment type="caution">
    <text evidence="2">The sequence shown here is derived from an EMBL/GenBank/DDBJ whole genome shotgun (WGS) entry which is preliminary data.</text>
</comment>
<dbReference type="Pfam" id="PF00326">
    <property type="entry name" value="Peptidase_S9"/>
    <property type="match status" value="1"/>
</dbReference>
<dbReference type="OrthoDB" id="9806163at2"/>
<proteinExistence type="predicted"/>
<keyword evidence="2" id="KW-0378">Hydrolase</keyword>
<organism evidence="2 3">
    <name type="scientific">Histidinibacterium lentulum</name>
    <dbReference type="NCBI Taxonomy" id="2480588"/>
    <lineage>
        <taxon>Bacteria</taxon>
        <taxon>Pseudomonadati</taxon>
        <taxon>Pseudomonadota</taxon>
        <taxon>Alphaproteobacteria</taxon>
        <taxon>Rhodobacterales</taxon>
        <taxon>Paracoccaceae</taxon>
        <taxon>Histidinibacterium</taxon>
    </lineage>
</organism>
<name>A0A3N2QZ55_9RHOB</name>
<feature type="domain" description="Peptidase S9 prolyl oligopeptidase catalytic" evidence="1">
    <location>
        <begin position="203"/>
        <end position="359"/>
    </location>
</feature>
<evidence type="ECO:0000313" key="3">
    <source>
        <dbReference type="Proteomes" id="UP000268016"/>
    </source>
</evidence>
<dbReference type="EMBL" id="RDRB01000006">
    <property type="protein sequence ID" value="ROU00346.1"/>
    <property type="molecule type" value="Genomic_DNA"/>
</dbReference>
<accession>A0A3N2QZ55</accession>
<dbReference type="RefSeq" id="WP_123642895.1">
    <property type="nucleotide sequence ID" value="NZ_ML119086.1"/>
</dbReference>
<dbReference type="GO" id="GO:0016787">
    <property type="term" value="F:hydrolase activity"/>
    <property type="evidence" value="ECO:0007669"/>
    <property type="project" value="UniProtKB-KW"/>
</dbReference>
<dbReference type="InterPro" id="IPR029058">
    <property type="entry name" value="AB_hydrolase_fold"/>
</dbReference>
<dbReference type="InterPro" id="IPR001375">
    <property type="entry name" value="Peptidase_S9_cat"/>
</dbReference>
<dbReference type="Gene3D" id="3.40.50.1820">
    <property type="entry name" value="alpha/beta hydrolase"/>
    <property type="match status" value="1"/>
</dbReference>
<evidence type="ECO:0000313" key="2">
    <source>
        <dbReference type="EMBL" id="ROU00346.1"/>
    </source>
</evidence>
<reference evidence="2 3" key="1">
    <citation type="submission" date="2018-10" db="EMBL/GenBank/DDBJ databases">
        <title>Histidinibacterium lentulum gen. nov., sp. nov., a marine bacterium from the culture broth of Picochlorum sp. 122.</title>
        <authorList>
            <person name="Wang G."/>
        </authorList>
    </citation>
    <scope>NUCLEOTIDE SEQUENCE [LARGE SCALE GENOMIC DNA]</scope>
    <source>
        <strain evidence="2 3">B17</strain>
    </source>
</reference>
<keyword evidence="3" id="KW-1185">Reference proteome</keyword>
<gene>
    <name evidence="2" type="ORF">EAT49_13960</name>
</gene>
<dbReference type="PANTHER" id="PTHR22946">
    <property type="entry name" value="DIENELACTONE HYDROLASE DOMAIN-CONTAINING PROTEIN-RELATED"/>
    <property type="match status" value="1"/>
</dbReference>
<dbReference type="SUPFAM" id="SSF53474">
    <property type="entry name" value="alpha/beta-Hydrolases"/>
    <property type="match status" value="1"/>
</dbReference>
<protein>
    <submittedName>
        <fullName evidence="2">Alpha/beta hydrolase</fullName>
    </submittedName>
</protein>
<dbReference type="InterPro" id="IPR050261">
    <property type="entry name" value="FrsA_esterase"/>
</dbReference>
<sequence length="371" mass="40180">MTTVTTDRQIDPRVASAAAHWSHRFVANGVPLADFQDVTGALTDWDGWCAAWVARGAVHEDLARAAEDGGHLRSAAEHWTTAGVCHHFGKFLFVHRPEEMRAAHLRAVAARNAALPHLDLPGVRVEIPWGGHVLYGNLRRPRGVERPPVVVMVMGLDSAKEEMHTNEQVFLDRGLATLAFDGPGQGEAEYDMPIHPAYEEPVRAVVDWIETRADLDAARVAVWGVSLGGYYAPRAAGFEPRLKACVSLTGPFDFAEAFDRAPPLTRAAFTARCFARTEAEAREVAAAMTLAEAAPRIACPTYIVGGALDRVLPPDHAARLAGAVAGPVVLNMIEDGTHVANNRPYKYRTQVADWLADILAARSPQTSGETP</sequence>
<dbReference type="Gene3D" id="1.20.1440.110">
    <property type="entry name" value="acylaminoacyl peptidase"/>
    <property type="match status" value="1"/>
</dbReference>
<dbReference type="Proteomes" id="UP000268016">
    <property type="component" value="Unassembled WGS sequence"/>
</dbReference>
<dbReference type="AlphaFoldDB" id="A0A3N2QZ55"/>
<evidence type="ECO:0000259" key="1">
    <source>
        <dbReference type="Pfam" id="PF00326"/>
    </source>
</evidence>
<dbReference type="PANTHER" id="PTHR22946:SF12">
    <property type="entry name" value="CONIDIAL PIGMENT BIOSYNTHESIS PROTEIN AYG1 (AFU_ORTHOLOGUE AFUA_2G17550)"/>
    <property type="match status" value="1"/>
</dbReference>